<evidence type="ECO:0000256" key="2">
    <source>
        <dbReference type="ARBA" id="ARBA00012438"/>
    </source>
</evidence>
<evidence type="ECO:0000256" key="3">
    <source>
        <dbReference type="ARBA" id="ARBA00022553"/>
    </source>
</evidence>
<dbReference type="PANTHER" id="PTHR45453">
    <property type="entry name" value="PHOSPHATE REGULON SENSOR PROTEIN PHOR"/>
    <property type="match status" value="1"/>
</dbReference>
<dbReference type="InterPro" id="IPR005467">
    <property type="entry name" value="His_kinase_dom"/>
</dbReference>
<evidence type="ECO:0000256" key="6">
    <source>
        <dbReference type="ARBA" id="ARBA00023012"/>
    </source>
</evidence>
<gene>
    <name evidence="10" type="ORF">ICL16_08225</name>
</gene>
<dbReference type="Pfam" id="PF02518">
    <property type="entry name" value="HATPase_c"/>
    <property type="match status" value="1"/>
</dbReference>
<dbReference type="EMBL" id="JACXAE010000034">
    <property type="protein sequence ID" value="MBD2772072.1"/>
    <property type="molecule type" value="Genomic_DNA"/>
</dbReference>
<evidence type="ECO:0000256" key="5">
    <source>
        <dbReference type="ARBA" id="ARBA00022777"/>
    </source>
</evidence>
<keyword evidence="6" id="KW-0902">Two-component regulatory system</keyword>
<reference evidence="10" key="1">
    <citation type="submission" date="2020-09" db="EMBL/GenBank/DDBJ databases">
        <title>Iningainema tapete sp. nov. (Scytonemataceae, Cyanobacteria) from greenhouses in central Florida (USA) produces two types of nodularin with biosynthetic potential for microcystin-LR and anabaenopeptins.</title>
        <authorList>
            <person name="Berthold D.E."/>
            <person name="Lefler F.W."/>
            <person name="Huang I.-S."/>
            <person name="Abdulla H."/>
            <person name="Zimba P.V."/>
            <person name="Laughinghouse H.D. IV."/>
        </authorList>
    </citation>
    <scope>NUCLEOTIDE SEQUENCE</scope>
    <source>
        <strain evidence="10">BLCCT55</strain>
    </source>
</reference>
<dbReference type="Pfam" id="PF00512">
    <property type="entry name" value="HisKA"/>
    <property type="match status" value="1"/>
</dbReference>
<evidence type="ECO:0000256" key="4">
    <source>
        <dbReference type="ARBA" id="ARBA00022679"/>
    </source>
</evidence>
<comment type="caution">
    <text evidence="10">The sequence shown here is derived from an EMBL/GenBank/DDBJ whole genome shotgun (WGS) entry which is preliminary data.</text>
</comment>
<dbReference type="Gene3D" id="3.30.565.10">
    <property type="entry name" value="Histidine kinase-like ATPase, C-terminal domain"/>
    <property type="match status" value="1"/>
</dbReference>
<dbReference type="GO" id="GO:0004721">
    <property type="term" value="F:phosphoprotein phosphatase activity"/>
    <property type="evidence" value="ECO:0007669"/>
    <property type="project" value="TreeGrafter"/>
</dbReference>
<evidence type="ECO:0000259" key="9">
    <source>
        <dbReference type="PROSITE" id="PS50109"/>
    </source>
</evidence>
<dbReference type="SMART" id="SM00387">
    <property type="entry name" value="HATPase_c"/>
    <property type="match status" value="1"/>
</dbReference>
<dbReference type="SUPFAM" id="SSF47384">
    <property type="entry name" value="Homodimeric domain of signal transducing histidine kinase"/>
    <property type="match status" value="1"/>
</dbReference>
<keyword evidence="11" id="KW-1185">Reference proteome</keyword>
<dbReference type="CDD" id="cd00082">
    <property type="entry name" value="HisKA"/>
    <property type="match status" value="1"/>
</dbReference>
<dbReference type="InterPro" id="IPR003661">
    <property type="entry name" value="HisK_dim/P_dom"/>
</dbReference>
<dbReference type="InterPro" id="IPR050351">
    <property type="entry name" value="BphY/WalK/GraS-like"/>
</dbReference>
<comment type="function">
    <text evidence="7">Photoreceptor which exists in two forms that are reversibly interconvertible by light: the R form that absorbs maximally in the red region of the spectrum and the FR form that absorbs maximally in the far-red region.</text>
</comment>
<dbReference type="Proteomes" id="UP000629098">
    <property type="component" value="Unassembled WGS sequence"/>
</dbReference>
<organism evidence="10 11">
    <name type="scientific">Iningainema tapete BLCC-T55</name>
    <dbReference type="NCBI Taxonomy" id="2748662"/>
    <lineage>
        <taxon>Bacteria</taxon>
        <taxon>Bacillati</taxon>
        <taxon>Cyanobacteriota</taxon>
        <taxon>Cyanophyceae</taxon>
        <taxon>Nostocales</taxon>
        <taxon>Scytonemataceae</taxon>
        <taxon>Iningainema tapete</taxon>
    </lineage>
</organism>
<keyword evidence="5 10" id="KW-0418">Kinase</keyword>
<dbReference type="RefSeq" id="WP_190826359.1">
    <property type="nucleotide sequence ID" value="NZ_CAWPPI010000034.1"/>
</dbReference>
<keyword evidence="8" id="KW-0472">Membrane</keyword>
<dbReference type="InterPro" id="IPR036890">
    <property type="entry name" value="HATPase_C_sf"/>
</dbReference>
<dbReference type="InterPro" id="IPR003594">
    <property type="entry name" value="HATPase_dom"/>
</dbReference>
<comment type="catalytic activity">
    <reaction evidence="1">
        <text>ATP + protein L-histidine = ADP + protein N-phospho-L-histidine.</text>
        <dbReference type="EC" id="2.7.13.3"/>
    </reaction>
</comment>
<keyword evidence="8" id="KW-1133">Transmembrane helix</keyword>
<dbReference type="SUPFAM" id="SSF55874">
    <property type="entry name" value="ATPase domain of HSP90 chaperone/DNA topoisomerase II/histidine kinase"/>
    <property type="match status" value="1"/>
</dbReference>
<dbReference type="SMART" id="SM00388">
    <property type="entry name" value="HisKA"/>
    <property type="match status" value="1"/>
</dbReference>
<keyword evidence="4" id="KW-0808">Transferase</keyword>
<feature type="transmembrane region" description="Helical" evidence="8">
    <location>
        <begin position="15"/>
        <end position="34"/>
    </location>
</feature>
<evidence type="ECO:0000256" key="1">
    <source>
        <dbReference type="ARBA" id="ARBA00000085"/>
    </source>
</evidence>
<dbReference type="InterPro" id="IPR036097">
    <property type="entry name" value="HisK_dim/P_sf"/>
</dbReference>
<dbReference type="InterPro" id="IPR004358">
    <property type="entry name" value="Sig_transdc_His_kin-like_C"/>
</dbReference>
<feature type="transmembrane region" description="Helical" evidence="8">
    <location>
        <begin position="188"/>
        <end position="209"/>
    </location>
</feature>
<name>A0A8J6XKH3_9CYAN</name>
<dbReference type="NCBIfam" id="NF041735">
    <property type="entry name" value="hist_kin_RppB"/>
    <property type="match status" value="1"/>
</dbReference>
<dbReference type="Gene3D" id="1.10.287.130">
    <property type="match status" value="1"/>
</dbReference>
<dbReference type="GO" id="GO:0000155">
    <property type="term" value="F:phosphorelay sensor kinase activity"/>
    <property type="evidence" value="ECO:0007669"/>
    <property type="project" value="InterPro"/>
</dbReference>
<dbReference type="InterPro" id="IPR049835">
    <property type="entry name" value="RppB"/>
</dbReference>
<evidence type="ECO:0000256" key="8">
    <source>
        <dbReference type="SAM" id="Phobius"/>
    </source>
</evidence>
<dbReference type="EC" id="2.7.13.3" evidence="2"/>
<evidence type="ECO:0000256" key="7">
    <source>
        <dbReference type="ARBA" id="ARBA00055745"/>
    </source>
</evidence>
<keyword evidence="3" id="KW-0597">Phosphoprotein</keyword>
<feature type="domain" description="Histidine kinase" evidence="9">
    <location>
        <begin position="229"/>
        <end position="447"/>
    </location>
</feature>
<dbReference type="AlphaFoldDB" id="A0A8J6XKH3"/>
<sequence length="468" mass="52431">MNQNKLFRLTRIRLAFYYAVVMGLILSISAFGFYRAVFHSHVVALDNEIESVAGTLHDTIEPKLQESEKLELIVKSLFPNLSLCGISGAKCIQYPRNANQHFLGINSQGNYYIRFFNLSGRMIATAGSYPEGLSTAFSNQKWQFIKDGKGREYHQITLTLHTPNGDWGYIQVGRSLFEFNQYLNSVKLVLALGLPVTMSMVAVASWWLAGLAMQPIYQSYRQIQQFTADAAHELRTPLTATGATVESALSMPQLHEEETRDILRTLHRQNQRLTTLVVDLLLLARLDRQPMPVRELCCLNDIISDLVEEFAAMANAADVKLTSSIQVHQPLNIVGNSEQLYRLISNLIINAIHYTPKFGKVMVVLDRSDHHAVIQVQDSGIGIPQKELARIFDRFYRVNSDRSRSSGGSGLGLAIAQAIVQAHHGSLNVQSELGKGSTFTIQLPLDVTRLEGVRSIYPFKGLFRLLLK</sequence>
<dbReference type="GO" id="GO:0005886">
    <property type="term" value="C:plasma membrane"/>
    <property type="evidence" value="ECO:0007669"/>
    <property type="project" value="TreeGrafter"/>
</dbReference>
<dbReference type="FunFam" id="3.30.565.10:FF:000006">
    <property type="entry name" value="Sensor histidine kinase WalK"/>
    <property type="match status" value="1"/>
</dbReference>
<protein>
    <recommendedName>
        <fullName evidence="2">histidine kinase</fullName>
        <ecNumber evidence="2">2.7.13.3</ecNumber>
    </recommendedName>
</protein>
<keyword evidence="8" id="KW-0812">Transmembrane</keyword>
<evidence type="ECO:0000313" key="10">
    <source>
        <dbReference type="EMBL" id="MBD2772072.1"/>
    </source>
</evidence>
<accession>A0A8J6XKH3</accession>
<evidence type="ECO:0000313" key="11">
    <source>
        <dbReference type="Proteomes" id="UP000629098"/>
    </source>
</evidence>
<proteinExistence type="predicted"/>
<dbReference type="PROSITE" id="PS50109">
    <property type="entry name" value="HIS_KIN"/>
    <property type="match status" value="1"/>
</dbReference>
<dbReference type="GO" id="GO:0016036">
    <property type="term" value="P:cellular response to phosphate starvation"/>
    <property type="evidence" value="ECO:0007669"/>
    <property type="project" value="TreeGrafter"/>
</dbReference>
<dbReference type="CDD" id="cd00075">
    <property type="entry name" value="HATPase"/>
    <property type="match status" value="1"/>
</dbReference>
<dbReference type="PRINTS" id="PR00344">
    <property type="entry name" value="BCTRLSENSOR"/>
</dbReference>
<dbReference type="PANTHER" id="PTHR45453:SF1">
    <property type="entry name" value="PHOSPHATE REGULON SENSOR PROTEIN PHOR"/>
    <property type="match status" value="1"/>
</dbReference>